<proteinExistence type="predicted"/>
<dbReference type="EMBL" id="CM000832">
    <property type="protein sequence ID" value="EET06907.1"/>
    <property type="molecule type" value="Genomic_DNA"/>
</dbReference>
<evidence type="ECO:0000313" key="1">
    <source>
        <dbReference type="EMBL" id="EET06907.1"/>
    </source>
</evidence>
<organism evidence="1">
    <name type="scientific">Burkholderia pseudomallei 1710a</name>
    <dbReference type="NCBI Taxonomy" id="320371"/>
    <lineage>
        <taxon>Bacteria</taxon>
        <taxon>Pseudomonadati</taxon>
        <taxon>Pseudomonadota</taxon>
        <taxon>Betaproteobacteria</taxon>
        <taxon>Burkholderiales</taxon>
        <taxon>Burkholderiaceae</taxon>
        <taxon>Burkholderia</taxon>
        <taxon>pseudomallei group</taxon>
    </lineage>
</organism>
<dbReference type="Proteomes" id="UP000001812">
    <property type="component" value="Chromosome I"/>
</dbReference>
<sequence length="48" mass="5192">MAMVSLELGFARQARVRASGVFLSGDRQAALRSLLRGRGRRGSTRVAC</sequence>
<gene>
    <name evidence="1" type="ORF">BURPS1710A_2862</name>
</gene>
<accession>A0A0E1WBJ9</accession>
<reference evidence="1" key="1">
    <citation type="submission" date="2009-05" db="EMBL/GenBank/DDBJ databases">
        <authorList>
            <person name="Harkins D.M."/>
            <person name="DeShazer D."/>
            <person name="Woods D.E."/>
            <person name="Brinkac L.M."/>
            <person name="Brown K.A."/>
            <person name="Hung G.C."/>
            <person name="Tuanyok A."/>
            <person name="Zhang B."/>
            <person name="Nierman W.C."/>
        </authorList>
    </citation>
    <scope>NUCLEOTIDE SEQUENCE [LARGE SCALE GENOMIC DNA]</scope>
    <source>
        <strain evidence="1">1710a</strain>
    </source>
</reference>
<name>A0A0E1WBJ9_BURPE</name>
<dbReference type="HOGENOM" id="CLU_3181184_0_0_4"/>
<protein>
    <submittedName>
        <fullName evidence="1">Uncharacterized protein</fullName>
    </submittedName>
</protein>
<dbReference type="AlphaFoldDB" id="A0A0E1WBJ9"/>